<protein>
    <recommendedName>
        <fullName evidence="2">Histidine kinase domain-containing protein</fullName>
    </recommendedName>
</protein>
<name>X1EIU6_9ZZZZ</name>
<dbReference type="PRINTS" id="PR00344">
    <property type="entry name" value="BCTRLSENSOR"/>
</dbReference>
<dbReference type="InterPro" id="IPR003594">
    <property type="entry name" value="HATPase_dom"/>
</dbReference>
<evidence type="ECO:0000259" key="2">
    <source>
        <dbReference type="PROSITE" id="PS50109"/>
    </source>
</evidence>
<comment type="caution">
    <text evidence="3">The sequence shown here is derived from an EMBL/GenBank/DDBJ whole genome shotgun (WGS) entry which is preliminary data.</text>
</comment>
<feature type="domain" description="Histidine kinase" evidence="2">
    <location>
        <begin position="1"/>
        <end position="134"/>
    </location>
</feature>
<dbReference type="InterPro" id="IPR036890">
    <property type="entry name" value="HATPase_C_sf"/>
</dbReference>
<feature type="non-terminal residue" evidence="3">
    <location>
        <position position="1"/>
    </location>
</feature>
<sequence>QLKEDGIATEIQYQPGLPMMPFDKDRIQQVIFNIISNAIAAMAGQETKVLRIVTELTDSEDYVSLIFSDTGPGIDTSDMSKIFDPFFTTKDSIQGTGLGLSISYSIIQDHGGKIWAESNEWGGASFFVELPLESMMN</sequence>
<keyword evidence="1" id="KW-0597">Phosphoprotein</keyword>
<evidence type="ECO:0000256" key="1">
    <source>
        <dbReference type="ARBA" id="ARBA00022553"/>
    </source>
</evidence>
<dbReference type="InterPro" id="IPR005467">
    <property type="entry name" value="His_kinase_dom"/>
</dbReference>
<dbReference type="SUPFAM" id="SSF55874">
    <property type="entry name" value="ATPase domain of HSP90 chaperone/DNA topoisomerase II/histidine kinase"/>
    <property type="match status" value="1"/>
</dbReference>
<dbReference type="PANTHER" id="PTHR43547">
    <property type="entry name" value="TWO-COMPONENT HISTIDINE KINASE"/>
    <property type="match status" value="1"/>
</dbReference>
<dbReference type="InterPro" id="IPR004358">
    <property type="entry name" value="Sig_transdc_His_kin-like_C"/>
</dbReference>
<gene>
    <name evidence="3" type="ORF">S03H2_25405</name>
</gene>
<dbReference type="Gene3D" id="3.30.565.10">
    <property type="entry name" value="Histidine kinase-like ATPase, C-terminal domain"/>
    <property type="match status" value="1"/>
</dbReference>
<proteinExistence type="predicted"/>
<dbReference type="Pfam" id="PF02518">
    <property type="entry name" value="HATPase_c"/>
    <property type="match status" value="1"/>
</dbReference>
<dbReference type="EMBL" id="BARU01014371">
    <property type="protein sequence ID" value="GAH32507.1"/>
    <property type="molecule type" value="Genomic_DNA"/>
</dbReference>
<dbReference type="SMART" id="SM00387">
    <property type="entry name" value="HATPase_c"/>
    <property type="match status" value="1"/>
</dbReference>
<dbReference type="GO" id="GO:0000155">
    <property type="term" value="F:phosphorelay sensor kinase activity"/>
    <property type="evidence" value="ECO:0007669"/>
    <property type="project" value="TreeGrafter"/>
</dbReference>
<evidence type="ECO:0000313" key="3">
    <source>
        <dbReference type="EMBL" id="GAH32507.1"/>
    </source>
</evidence>
<dbReference type="AlphaFoldDB" id="X1EIU6"/>
<dbReference type="PANTHER" id="PTHR43547:SF2">
    <property type="entry name" value="HYBRID SIGNAL TRANSDUCTION HISTIDINE KINASE C"/>
    <property type="match status" value="1"/>
</dbReference>
<organism evidence="3">
    <name type="scientific">marine sediment metagenome</name>
    <dbReference type="NCBI Taxonomy" id="412755"/>
    <lineage>
        <taxon>unclassified sequences</taxon>
        <taxon>metagenomes</taxon>
        <taxon>ecological metagenomes</taxon>
    </lineage>
</organism>
<reference evidence="3" key="1">
    <citation type="journal article" date="2014" name="Front. Microbiol.">
        <title>High frequency of phylogenetically diverse reductive dehalogenase-homologous genes in deep subseafloor sedimentary metagenomes.</title>
        <authorList>
            <person name="Kawai M."/>
            <person name="Futagami T."/>
            <person name="Toyoda A."/>
            <person name="Takaki Y."/>
            <person name="Nishi S."/>
            <person name="Hori S."/>
            <person name="Arai W."/>
            <person name="Tsubouchi T."/>
            <person name="Morono Y."/>
            <person name="Uchiyama I."/>
            <person name="Ito T."/>
            <person name="Fujiyama A."/>
            <person name="Inagaki F."/>
            <person name="Takami H."/>
        </authorList>
    </citation>
    <scope>NUCLEOTIDE SEQUENCE</scope>
    <source>
        <strain evidence="3">Expedition CK06-06</strain>
    </source>
</reference>
<dbReference type="PROSITE" id="PS50109">
    <property type="entry name" value="HIS_KIN"/>
    <property type="match status" value="1"/>
</dbReference>
<accession>X1EIU6</accession>